<gene>
    <name evidence="1" type="ORF">Scep_004604</name>
</gene>
<comment type="caution">
    <text evidence="1">The sequence shown here is derived from an EMBL/GenBank/DDBJ whole genome shotgun (WGS) entry which is preliminary data.</text>
</comment>
<evidence type="ECO:0000313" key="1">
    <source>
        <dbReference type="EMBL" id="KAK9158030.1"/>
    </source>
</evidence>
<keyword evidence="2" id="KW-1185">Reference proteome</keyword>
<organism evidence="1 2">
    <name type="scientific">Stephania cephalantha</name>
    <dbReference type="NCBI Taxonomy" id="152367"/>
    <lineage>
        <taxon>Eukaryota</taxon>
        <taxon>Viridiplantae</taxon>
        <taxon>Streptophyta</taxon>
        <taxon>Embryophyta</taxon>
        <taxon>Tracheophyta</taxon>
        <taxon>Spermatophyta</taxon>
        <taxon>Magnoliopsida</taxon>
        <taxon>Ranunculales</taxon>
        <taxon>Menispermaceae</taxon>
        <taxon>Menispermoideae</taxon>
        <taxon>Cissampelideae</taxon>
        <taxon>Stephania</taxon>
    </lineage>
</organism>
<dbReference type="EMBL" id="JBBNAG010000002">
    <property type="protein sequence ID" value="KAK9158030.1"/>
    <property type="molecule type" value="Genomic_DNA"/>
</dbReference>
<dbReference type="AlphaFoldDB" id="A0AAP0KTN8"/>
<dbReference type="Proteomes" id="UP001419268">
    <property type="component" value="Unassembled WGS sequence"/>
</dbReference>
<evidence type="ECO:0000313" key="2">
    <source>
        <dbReference type="Proteomes" id="UP001419268"/>
    </source>
</evidence>
<name>A0AAP0KTN8_9MAGN</name>
<reference evidence="1 2" key="1">
    <citation type="submission" date="2024-01" db="EMBL/GenBank/DDBJ databases">
        <title>Genome assemblies of Stephania.</title>
        <authorList>
            <person name="Yang L."/>
        </authorList>
    </citation>
    <scope>NUCLEOTIDE SEQUENCE [LARGE SCALE GENOMIC DNA]</scope>
    <source>
        <strain evidence="1">JXDWG</strain>
        <tissue evidence="1">Leaf</tissue>
    </source>
</reference>
<sequence>MNDFDSCSQPQLIWNIQFSPYHEFGLFTSSPHFSSLCVLGNLNYHFLKLFLFSNSLMITTRLHSNSKVCEFLSAVFYRLMS</sequence>
<proteinExistence type="predicted"/>
<protein>
    <submittedName>
        <fullName evidence="1">Uncharacterized protein</fullName>
    </submittedName>
</protein>
<accession>A0AAP0KTN8</accession>